<evidence type="ECO:0000259" key="1">
    <source>
        <dbReference type="Pfam" id="PF00814"/>
    </source>
</evidence>
<dbReference type="EMBL" id="AMFJ01034187">
    <property type="protein sequence ID" value="EKD30014.1"/>
    <property type="molecule type" value="Genomic_DNA"/>
</dbReference>
<accession>K1YXB6</accession>
<name>K1YXB6_9BACT</name>
<reference evidence="2" key="1">
    <citation type="journal article" date="2012" name="Science">
        <title>Fermentation, hydrogen, and sulfur metabolism in multiple uncultivated bacterial phyla.</title>
        <authorList>
            <person name="Wrighton K.C."/>
            <person name="Thomas B.C."/>
            <person name="Sharon I."/>
            <person name="Miller C.S."/>
            <person name="Castelle C.J."/>
            <person name="VerBerkmoes N.C."/>
            <person name="Wilkins M.J."/>
            <person name="Hettich R.L."/>
            <person name="Lipton M.S."/>
            <person name="Williams K.H."/>
            <person name="Long P.E."/>
            <person name="Banfield J.F."/>
        </authorList>
    </citation>
    <scope>NUCLEOTIDE SEQUENCE [LARGE SCALE GENOMIC DNA]</scope>
</reference>
<gene>
    <name evidence="2" type="ORF">ACD_78C00187G0001</name>
</gene>
<dbReference type="InterPro" id="IPR000905">
    <property type="entry name" value="Gcp-like_dom"/>
</dbReference>
<proteinExistence type="predicted"/>
<dbReference type="SUPFAM" id="SSF53067">
    <property type="entry name" value="Actin-like ATPase domain"/>
    <property type="match status" value="1"/>
</dbReference>
<comment type="caution">
    <text evidence="2">The sequence shown here is derived from an EMBL/GenBank/DDBJ whole genome shotgun (WGS) entry which is preliminary data.</text>
</comment>
<dbReference type="AlphaFoldDB" id="K1YXB6"/>
<dbReference type="Pfam" id="PF00814">
    <property type="entry name" value="TsaD"/>
    <property type="match status" value="1"/>
</dbReference>
<protein>
    <recommendedName>
        <fullName evidence="1">Gcp-like domain-containing protein</fullName>
    </recommendedName>
</protein>
<dbReference type="Gene3D" id="3.30.420.40">
    <property type="match status" value="1"/>
</dbReference>
<dbReference type="InterPro" id="IPR043129">
    <property type="entry name" value="ATPase_NBD"/>
</dbReference>
<sequence length="189" mass="21389">MHLFINTIPEVSTYILFDSERIIRDRKTLTLKWHESEQFLATLEGFLLENSLTFAELEGIVVVNGPGSFTAMRIVTLTVNTLAFVHKTPLYSLDFFSLAVLAWLDYPMLMKANRGEYLLRKSEKYPPAIIPIGEVPSWHYAGLGDTNDFTNGGISIQSELDYGAAIRNLALDTPTQRIDPFYIKKPNIT</sequence>
<organism evidence="2">
    <name type="scientific">uncultured bacterium</name>
    <name type="common">gcode 4</name>
    <dbReference type="NCBI Taxonomy" id="1234023"/>
    <lineage>
        <taxon>Bacteria</taxon>
        <taxon>environmental samples</taxon>
    </lineage>
</organism>
<evidence type="ECO:0000313" key="2">
    <source>
        <dbReference type="EMBL" id="EKD30014.1"/>
    </source>
</evidence>
<feature type="domain" description="Gcp-like" evidence="1">
    <location>
        <begin position="36"/>
        <end position="93"/>
    </location>
</feature>